<organism evidence="3 4">
    <name type="scientific">Emiliania huxleyi (strain CCMP1516)</name>
    <dbReference type="NCBI Taxonomy" id="280463"/>
    <lineage>
        <taxon>Eukaryota</taxon>
        <taxon>Haptista</taxon>
        <taxon>Haptophyta</taxon>
        <taxon>Prymnesiophyceae</taxon>
        <taxon>Isochrysidales</taxon>
        <taxon>Noelaerhabdaceae</taxon>
        <taxon>Emiliania</taxon>
    </lineage>
</organism>
<dbReference type="EnsemblProtists" id="EOD23490">
    <property type="protein sequence ID" value="EOD23490"/>
    <property type="gene ID" value="EMIHUDRAFT_239583"/>
</dbReference>
<reference evidence="3" key="2">
    <citation type="submission" date="2024-10" db="UniProtKB">
        <authorList>
            <consortium name="EnsemblProtists"/>
        </authorList>
    </citation>
    <scope>IDENTIFICATION</scope>
</reference>
<dbReference type="Proteomes" id="UP000013827">
    <property type="component" value="Unassembled WGS sequence"/>
</dbReference>
<protein>
    <recommendedName>
        <fullName evidence="2">Glycosyl transferase CAP10 domain-containing protein</fullName>
    </recommendedName>
</protein>
<name>A0A0D3JJ05_EMIH1</name>
<keyword evidence="4" id="KW-1185">Reference proteome</keyword>
<dbReference type="PaxDb" id="2903-EOD23490"/>
<dbReference type="GeneID" id="17269037"/>
<dbReference type="KEGG" id="ehx:EMIHUDRAFT_239583"/>
<accession>A0A0D3JJ05</accession>
<reference evidence="4" key="1">
    <citation type="journal article" date="2013" name="Nature">
        <title>Pan genome of the phytoplankton Emiliania underpins its global distribution.</title>
        <authorList>
            <person name="Read B.A."/>
            <person name="Kegel J."/>
            <person name="Klute M.J."/>
            <person name="Kuo A."/>
            <person name="Lefebvre S.C."/>
            <person name="Maumus F."/>
            <person name="Mayer C."/>
            <person name="Miller J."/>
            <person name="Monier A."/>
            <person name="Salamov A."/>
            <person name="Young J."/>
            <person name="Aguilar M."/>
            <person name="Claverie J.M."/>
            <person name="Frickenhaus S."/>
            <person name="Gonzalez K."/>
            <person name="Herman E.K."/>
            <person name="Lin Y.C."/>
            <person name="Napier J."/>
            <person name="Ogata H."/>
            <person name="Sarno A.F."/>
            <person name="Shmutz J."/>
            <person name="Schroeder D."/>
            <person name="de Vargas C."/>
            <person name="Verret F."/>
            <person name="von Dassow P."/>
            <person name="Valentin K."/>
            <person name="Van de Peer Y."/>
            <person name="Wheeler G."/>
            <person name="Dacks J.B."/>
            <person name="Delwiche C.F."/>
            <person name="Dyhrman S.T."/>
            <person name="Glockner G."/>
            <person name="John U."/>
            <person name="Richards T."/>
            <person name="Worden A.Z."/>
            <person name="Zhang X."/>
            <person name="Grigoriev I.V."/>
            <person name="Allen A.E."/>
            <person name="Bidle K."/>
            <person name="Borodovsky M."/>
            <person name="Bowler C."/>
            <person name="Brownlee C."/>
            <person name="Cock J.M."/>
            <person name="Elias M."/>
            <person name="Gladyshev V.N."/>
            <person name="Groth M."/>
            <person name="Guda C."/>
            <person name="Hadaegh A."/>
            <person name="Iglesias-Rodriguez M.D."/>
            <person name="Jenkins J."/>
            <person name="Jones B.M."/>
            <person name="Lawson T."/>
            <person name="Leese F."/>
            <person name="Lindquist E."/>
            <person name="Lobanov A."/>
            <person name="Lomsadze A."/>
            <person name="Malik S.B."/>
            <person name="Marsh M.E."/>
            <person name="Mackinder L."/>
            <person name="Mock T."/>
            <person name="Mueller-Roeber B."/>
            <person name="Pagarete A."/>
            <person name="Parker M."/>
            <person name="Probert I."/>
            <person name="Quesneville H."/>
            <person name="Raines C."/>
            <person name="Rensing S.A."/>
            <person name="Riano-Pachon D.M."/>
            <person name="Richier S."/>
            <person name="Rokitta S."/>
            <person name="Shiraiwa Y."/>
            <person name="Soanes D.M."/>
            <person name="van der Giezen M."/>
            <person name="Wahlund T.M."/>
            <person name="Williams B."/>
            <person name="Wilson W."/>
            <person name="Wolfe G."/>
            <person name="Wurch L.L."/>
        </authorList>
    </citation>
    <scope>NUCLEOTIDE SEQUENCE</scope>
</reference>
<feature type="domain" description="Glycosyl transferase CAP10" evidence="2">
    <location>
        <begin position="16"/>
        <end position="77"/>
    </location>
</feature>
<evidence type="ECO:0000313" key="3">
    <source>
        <dbReference type="EnsemblProtists" id="EOD23490"/>
    </source>
</evidence>
<evidence type="ECO:0000259" key="2">
    <source>
        <dbReference type="Pfam" id="PF05686"/>
    </source>
</evidence>
<proteinExistence type="predicted"/>
<evidence type="ECO:0000256" key="1">
    <source>
        <dbReference type="SAM" id="MobiDB-lite"/>
    </source>
</evidence>
<dbReference type="InterPro" id="IPR006598">
    <property type="entry name" value="CAP10"/>
</dbReference>
<dbReference type="AlphaFoldDB" id="A0A0D3JJ05"/>
<feature type="region of interest" description="Disordered" evidence="1">
    <location>
        <begin position="161"/>
        <end position="181"/>
    </location>
</feature>
<dbReference type="Pfam" id="PF05686">
    <property type="entry name" value="Glyco_transf_90"/>
    <property type="match status" value="1"/>
</dbReference>
<dbReference type="HOGENOM" id="CLU_1374458_0_0_1"/>
<sequence length="199" mass="22600">MGLHATGGYQQHKCFMRFEDQCGYKYLLNSASIGYANKFKSLLLCGSVVLYVREGMRHKEFYEYGLLPGVHYHAVDTAAEPALTDFVAELLTQYSTRQSFKVAPLPGAAHCRLRGDDLWRHYALSQGWARLYLKEDNDTHDLNPRAQPDACKFEKPFSTSESFAPPGEFPVTHPRDREGWNTRWKKPDGSCCVGHVPPL</sequence>
<dbReference type="RefSeq" id="XP_005775919.1">
    <property type="nucleotide sequence ID" value="XM_005775862.1"/>
</dbReference>
<evidence type="ECO:0000313" key="4">
    <source>
        <dbReference type="Proteomes" id="UP000013827"/>
    </source>
</evidence>